<accession>A0A518H1U3</accession>
<keyword evidence="1" id="KW-0472">Membrane</keyword>
<dbReference type="Proteomes" id="UP000317835">
    <property type="component" value="Chromosome"/>
</dbReference>
<dbReference type="EMBL" id="CP036426">
    <property type="protein sequence ID" value="QDV34811.1"/>
    <property type="molecule type" value="Genomic_DNA"/>
</dbReference>
<organism evidence="2 3">
    <name type="scientific">Tautonia plasticadhaerens</name>
    <dbReference type="NCBI Taxonomy" id="2527974"/>
    <lineage>
        <taxon>Bacteria</taxon>
        <taxon>Pseudomonadati</taxon>
        <taxon>Planctomycetota</taxon>
        <taxon>Planctomycetia</taxon>
        <taxon>Isosphaerales</taxon>
        <taxon>Isosphaeraceae</taxon>
        <taxon>Tautonia</taxon>
    </lineage>
</organism>
<dbReference type="KEGG" id="tpla:ElP_27080"/>
<protein>
    <submittedName>
        <fullName evidence="2">Uncharacterized protein</fullName>
    </submittedName>
</protein>
<sequence length="165" mass="17618">MRLRYSISRLMALVLVIAIGLAAAMAGAFTFAVVALSAATLCALLRHGPSRAFFTGCAVFGWGFMLLAFGAGQEVRMSLPTIRPIRRIYEAVYGPGPTTFKSPEDAGQWIIRVVEAVNGAITMGHSLIALALALIGGTLTWGVTRWWMGRENRGLARTIVGGPIP</sequence>
<evidence type="ECO:0000313" key="2">
    <source>
        <dbReference type="EMBL" id="QDV34811.1"/>
    </source>
</evidence>
<proteinExistence type="predicted"/>
<keyword evidence="1" id="KW-0812">Transmembrane</keyword>
<dbReference type="AlphaFoldDB" id="A0A518H1U3"/>
<keyword evidence="1" id="KW-1133">Transmembrane helix</keyword>
<feature type="transmembrane region" description="Helical" evidence="1">
    <location>
        <begin position="127"/>
        <end position="148"/>
    </location>
</feature>
<keyword evidence="3" id="KW-1185">Reference proteome</keyword>
<gene>
    <name evidence="2" type="ORF">ElP_27080</name>
</gene>
<reference evidence="2 3" key="1">
    <citation type="submission" date="2019-02" db="EMBL/GenBank/DDBJ databases">
        <title>Deep-cultivation of Planctomycetes and their phenomic and genomic characterization uncovers novel biology.</title>
        <authorList>
            <person name="Wiegand S."/>
            <person name="Jogler M."/>
            <person name="Boedeker C."/>
            <person name="Pinto D."/>
            <person name="Vollmers J."/>
            <person name="Rivas-Marin E."/>
            <person name="Kohn T."/>
            <person name="Peeters S.H."/>
            <person name="Heuer A."/>
            <person name="Rast P."/>
            <person name="Oberbeckmann S."/>
            <person name="Bunk B."/>
            <person name="Jeske O."/>
            <person name="Meyerdierks A."/>
            <person name="Storesund J.E."/>
            <person name="Kallscheuer N."/>
            <person name="Luecker S."/>
            <person name="Lage O.M."/>
            <person name="Pohl T."/>
            <person name="Merkel B.J."/>
            <person name="Hornburger P."/>
            <person name="Mueller R.-W."/>
            <person name="Bruemmer F."/>
            <person name="Labrenz M."/>
            <person name="Spormann A.M."/>
            <person name="Op den Camp H."/>
            <person name="Overmann J."/>
            <person name="Amann R."/>
            <person name="Jetten M.S.M."/>
            <person name="Mascher T."/>
            <person name="Medema M.H."/>
            <person name="Devos D.P."/>
            <person name="Kaster A.-K."/>
            <person name="Ovreas L."/>
            <person name="Rohde M."/>
            <person name="Galperin M.Y."/>
            <person name="Jogler C."/>
        </authorList>
    </citation>
    <scope>NUCLEOTIDE SEQUENCE [LARGE SCALE GENOMIC DNA]</scope>
    <source>
        <strain evidence="2 3">ElP</strain>
    </source>
</reference>
<evidence type="ECO:0000256" key="1">
    <source>
        <dbReference type="SAM" id="Phobius"/>
    </source>
</evidence>
<evidence type="ECO:0000313" key="3">
    <source>
        <dbReference type="Proteomes" id="UP000317835"/>
    </source>
</evidence>
<feature type="transmembrane region" description="Helical" evidence="1">
    <location>
        <begin position="52"/>
        <end position="71"/>
    </location>
</feature>
<name>A0A518H1U3_9BACT</name>